<accession>G8BZU2</accession>
<dbReference type="eggNOG" id="ENOG502S4F4">
    <property type="taxonomic scope" value="Eukaryota"/>
</dbReference>
<dbReference type="OrthoDB" id="3990500at2759"/>
<keyword evidence="1" id="KW-1133">Transmembrane helix</keyword>
<reference evidence="2 3" key="1">
    <citation type="journal article" date="2011" name="Proc. Natl. Acad. Sci. U.S.A.">
        <title>Evolutionary erosion of yeast sex chromosomes by mating-type switching accidents.</title>
        <authorList>
            <person name="Gordon J.L."/>
            <person name="Armisen D."/>
            <person name="Proux-Wera E."/>
            <person name="Oheigeartaigh S.S."/>
            <person name="Byrne K.P."/>
            <person name="Wolfe K.H."/>
        </authorList>
    </citation>
    <scope>NUCLEOTIDE SEQUENCE [LARGE SCALE GENOMIC DNA]</scope>
    <source>
        <strain evidence="3">ATCC 24235 / CBS 4417 / NBRC 1672 / NRRL Y-8282 / UCD 70-5</strain>
    </source>
</reference>
<evidence type="ECO:0000256" key="1">
    <source>
        <dbReference type="SAM" id="Phobius"/>
    </source>
</evidence>
<evidence type="ECO:0000313" key="3">
    <source>
        <dbReference type="Proteomes" id="UP000005666"/>
    </source>
</evidence>
<gene>
    <name evidence="2" type="primary">TPHA0L00640</name>
    <name evidence="2" type="ordered locus">TPHA_0L00640</name>
</gene>
<dbReference type="GeneID" id="11531807"/>
<dbReference type="STRING" id="1071381.G8BZU2"/>
<dbReference type="KEGG" id="tpf:TPHA_0L00640"/>
<dbReference type="EMBL" id="HE612867">
    <property type="protein sequence ID" value="CCE65420.1"/>
    <property type="molecule type" value="Genomic_DNA"/>
</dbReference>
<dbReference type="OMA" id="TIPWRRI"/>
<keyword evidence="1" id="KW-0812">Transmembrane</keyword>
<dbReference type="Proteomes" id="UP000005666">
    <property type="component" value="Chromosome 12"/>
</dbReference>
<evidence type="ECO:0008006" key="4">
    <source>
        <dbReference type="Google" id="ProtNLM"/>
    </source>
</evidence>
<sequence>MFRFGVGHLFFKRNARKMVGGMLTGSALLIAPPGLLYNDSAVSRELHNNVFKRLPTTKREERKAIYRDMCWGSIVGVASGILIAKVSSILIYVAVFTGLAIEWMKNKGYVDKEFITGSTSTILRQVVHKNYNLNRPLFKVSFMLSFIIAAFNF</sequence>
<keyword evidence="1" id="KW-0472">Membrane</keyword>
<keyword evidence="3" id="KW-1185">Reference proteome</keyword>
<organism evidence="2 3">
    <name type="scientific">Tetrapisispora phaffii (strain ATCC 24235 / CBS 4417 / NBRC 1672 / NRRL Y-8282 / UCD 70-5)</name>
    <name type="common">Yeast</name>
    <name type="synonym">Fabospora phaffii</name>
    <dbReference type="NCBI Taxonomy" id="1071381"/>
    <lineage>
        <taxon>Eukaryota</taxon>
        <taxon>Fungi</taxon>
        <taxon>Dikarya</taxon>
        <taxon>Ascomycota</taxon>
        <taxon>Saccharomycotina</taxon>
        <taxon>Saccharomycetes</taxon>
        <taxon>Saccharomycetales</taxon>
        <taxon>Saccharomycetaceae</taxon>
        <taxon>Tetrapisispora</taxon>
    </lineage>
</organism>
<protein>
    <recommendedName>
        <fullName evidence="4">FUN14 domain-containing protein</fullName>
    </recommendedName>
</protein>
<dbReference type="AlphaFoldDB" id="G8BZU2"/>
<evidence type="ECO:0000313" key="2">
    <source>
        <dbReference type="EMBL" id="CCE65420.1"/>
    </source>
</evidence>
<dbReference type="RefSeq" id="XP_003687854.1">
    <property type="nucleotide sequence ID" value="XM_003687806.1"/>
</dbReference>
<feature type="transmembrane region" description="Helical" evidence="1">
    <location>
        <begin position="74"/>
        <end position="101"/>
    </location>
</feature>
<dbReference type="HOGENOM" id="CLU_103433_1_1_1"/>
<name>G8BZU2_TETPH</name>
<proteinExistence type="predicted"/>